<evidence type="ECO:0000313" key="3">
    <source>
        <dbReference type="Proteomes" id="UP001610563"/>
    </source>
</evidence>
<evidence type="ECO:0000256" key="1">
    <source>
        <dbReference type="SAM" id="Phobius"/>
    </source>
</evidence>
<reference evidence="2 3" key="1">
    <citation type="submission" date="2024-07" db="EMBL/GenBank/DDBJ databases">
        <title>Section-level genome sequencing and comparative genomics of Aspergillus sections Usti and Cavernicolus.</title>
        <authorList>
            <consortium name="Lawrence Berkeley National Laboratory"/>
            <person name="Nybo J.L."/>
            <person name="Vesth T.C."/>
            <person name="Theobald S."/>
            <person name="Frisvad J.C."/>
            <person name="Larsen T.O."/>
            <person name="Kjaerboelling I."/>
            <person name="Rothschild-Mancinelli K."/>
            <person name="Lyhne E.K."/>
            <person name="Kogle M.E."/>
            <person name="Barry K."/>
            <person name="Clum A."/>
            <person name="Na H."/>
            <person name="Ledsgaard L."/>
            <person name="Lin J."/>
            <person name="Lipzen A."/>
            <person name="Kuo A."/>
            <person name="Riley R."/>
            <person name="Mondo S."/>
            <person name="Labutti K."/>
            <person name="Haridas S."/>
            <person name="Pangalinan J."/>
            <person name="Salamov A.A."/>
            <person name="Simmons B.A."/>
            <person name="Magnuson J.K."/>
            <person name="Chen J."/>
            <person name="Drula E."/>
            <person name="Henrissat B."/>
            <person name="Wiebenga A."/>
            <person name="Lubbers R.J."/>
            <person name="Gomes A.C."/>
            <person name="Makela M.R."/>
            <person name="Stajich J."/>
            <person name="Grigoriev I.V."/>
            <person name="Mortensen U.H."/>
            <person name="De Vries R.P."/>
            <person name="Baker S.E."/>
            <person name="Andersen M.R."/>
        </authorList>
    </citation>
    <scope>NUCLEOTIDE SEQUENCE [LARGE SCALE GENOMIC DNA]</scope>
    <source>
        <strain evidence="2 3">CBS 209.92</strain>
    </source>
</reference>
<keyword evidence="1" id="KW-0812">Transmembrane</keyword>
<comment type="caution">
    <text evidence="2">The sequence shown here is derived from an EMBL/GenBank/DDBJ whole genome shotgun (WGS) entry which is preliminary data.</text>
</comment>
<name>A0ABR4GH21_9EURO</name>
<keyword evidence="1" id="KW-1133">Transmembrane helix</keyword>
<dbReference type="Proteomes" id="UP001610563">
    <property type="component" value="Unassembled WGS sequence"/>
</dbReference>
<proteinExistence type="predicted"/>
<dbReference type="EMBL" id="JBFTWV010000014">
    <property type="protein sequence ID" value="KAL2798291.1"/>
    <property type="molecule type" value="Genomic_DNA"/>
</dbReference>
<feature type="transmembrane region" description="Helical" evidence="1">
    <location>
        <begin position="46"/>
        <end position="64"/>
    </location>
</feature>
<sequence>MLLTHSLQISPATRDPNTTMMRTLFHEPILLGRAGRGMPRLSHNKGALSSVLIMVLLKWCFGSAMLGFDLFWTLMSCLHLIEACANRILI</sequence>
<keyword evidence="3" id="KW-1185">Reference proteome</keyword>
<keyword evidence="1" id="KW-0472">Membrane</keyword>
<organism evidence="2 3">
    <name type="scientific">Aspergillus keveii</name>
    <dbReference type="NCBI Taxonomy" id="714993"/>
    <lineage>
        <taxon>Eukaryota</taxon>
        <taxon>Fungi</taxon>
        <taxon>Dikarya</taxon>
        <taxon>Ascomycota</taxon>
        <taxon>Pezizomycotina</taxon>
        <taxon>Eurotiomycetes</taxon>
        <taxon>Eurotiomycetidae</taxon>
        <taxon>Eurotiales</taxon>
        <taxon>Aspergillaceae</taxon>
        <taxon>Aspergillus</taxon>
        <taxon>Aspergillus subgen. Nidulantes</taxon>
    </lineage>
</organism>
<accession>A0ABR4GH21</accession>
<gene>
    <name evidence="2" type="ORF">BJX66DRAFT_56924</name>
</gene>
<protein>
    <submittedName>
        <fullName evidence="2">Uncharacterized protein</fullName>
    </submittedName>
</protein>
<evidence type="ECO:0000313" key="2">
    <source>
        <dbReference type="EMBL" id="KAL2798291.1"/>
    </source>
</evidence>